<proteinExistence type="predicted"/>
<dbReference type="EMBL" id="AP017313">
    <property type="protein sequence ID" value="BAU54219.1"/>
    <property type="molecule type" value="Genomic_DNA"/>
</dbReference>
<dbReference type="AlphaFoldDB" id="A0A0X8X629"/>
<reference evidence="2 3" key="1">
    <citation type="submission" date="2015-12" db="EMBL/GenBank/DDBJ databases">
        <title>Genome sequence of Mucilaginibacter gotjawali.</title>
        <authorList>
            <person name="Lee J.S."/>
            <person name="Lee K.C."/>
            <person name="Kim K.K."/>
            <person name="Lee B.W."/>
        </authorList>
    </citation>
    <scope>NUCLEOTIDE SEQUENCE [LARGE SCALE GENOMIC DNA]</scope>
    <source>
        <strain evidence="2 3">SA3-7</strain>
    </source>
</reference>
<accession>A0A0X8X629</accession>
<feature type="compositionally biased region" description="Polar residues" evidence="1">
    <location>
        <begin position="69"/>
        <end position="79"/>
    </location>
</feature>
<name>A0A0X8X629_9SPHI</name>
<dbReference type="Proteomes" id="UP000218263">
    <property type="component" value="Chromosome"/>
</dbReference>
<evidence type="ECO:0000256" key="1">
    <source>
        <dbReference type="SAM" id="MobiDB-lite"/>
    </source>
</evidence>
<gene>
    <name evidence="2" type="ORF">MgSA37_02393</name>
</gene>
<evidence type="ECO:0000313" key="3">
    <source>
        <dbReference type="Proteomes" id="UP000218263"/>
    </source>
</evidence>
<evidence type="ECO:0000313" key="2">
    <source>
        <dbReference type="EMBL" id="BAU54219.1"/>
    </source>
</evidence>
<organism evidence="2 3">
    <name type="scientific">Mucilaginibacter gotjawali</name>
    <dbReference type="NCBI Taxonomy" id="1550579"/>
    <lineage>
        <taxon>Bacteria</taxon>
        <taxon>Pseudomonadati</taxon>
        <taxon>Bacteroidota</taxon>
        <taxon>Sphingobacteriia</taxon>
        <taxon>Sphingobacteriales</taxon>
        <taxon>Sphingobacteriaceae</taxon>
        <taxon>Mucilaginibacter</taxon>
    </lineage>
</organism>
<feature type="region of interest" description="Disordered" evidence="1">
    <location>
        <begin position="63"/>
        <end position="96"/>
    </location>
</feature>
<dbReference type="KEGG" id="mgot:MgSA37_02393"/>
<sequence length="96" mass="9953">MAGLKPNSPGVVIINNNMSTMKNIILITSFAFGLGLFASCSGNNTSKNSKDTVINTYKIPKDTSKADTSKVNSADNTATGGAGNTVDTVKPGKEKK</sequence>
<protein>
    <submittedName>
        <fullName evidence="2">Uncharacterized protein</fullName>
    </submittedName>
</protein>
<keyword evidence="3" id="KW-1185">Reference proteome</keyword>